<dbReference type="AlphaFoldDB" id="A0AAV7U0Q9"/>
<feature type="region of interest" description="Disordered" evidence="1">
    <location>
        <begin position="72"/>
        <end position="100"/>
    </location>
</feature>
<reference evidence="2" key="1">
    <citation type="journal article" date="2022" name="bioRxiv">
        <title>Sequencing and chromosome-scale assembly of the giantPleurodeles waltlgenome.</title>
        <authorList>
            <person name="Brown T."/>
            <person name="Elewa A."/>
            <person name="Iarovenko S."/>
            <person name="Subramanian E."/>
            <person name="Araus A.J."/>
            <person name="Petzold A."/>
            <person name="Susuki M."/>
            <person name="Suzuki K.-i.T."/>
            <person name="Hayashi T."/>
            <person name="Toyoda A."/>
            <person name="Oliveira C."/>
            <person name="Osipova E."/>
            <person name="Leigh N.D."/>
            <person name="Simon A."/>
            <person name="Yun M.H."/>
        </authorList>
    </citation>
    <scope>NUCLEOTIDE SEQUENCE</scope>
    <source>
        <strain evidence="2">20211129_DDA</strain>
        <tissue evidence="2">Liver</tissue>
    </source>
</reference>
<gene>
    <name evidence="2" type="ORF">NDU88_007530</name>
</gene>
<dbReference type="EMBL" id="JANPWB010000006">
    <property type="protein sequence ID" value="KAJ1182338.1"/>
    <property type="molecule type" value="Genomic_DNA"/>
</dbReference>
<organism evidence="2 3">
    <name type="scientific">Pleurodeles waltl</name>
    <name type="common">Iberian ribbed newt</name>
    <dbReference type="NCBI Taxonomy" id="8319"/>
    <lineage>
        <taxon>Eukaryota</taxon>
        <taxon>Metazoa</taxon>
        <taxon>Chordata</taxon>
        <taxon>Craniata</taxon>
        <taxon>Vertebrata</taxon>
        <taxon>Euteleostomi</taxon>
        <taxon>Amphibia</taxon>
        <taxon>Batrachia</taxon>
        <taxon>Caudata</taxon>
        <taxon>Salamandroidea</taxon>
        <taxon>Salamandridae</taxon>
        <taxon>Pleurodelinae</taxon>
        <taxon>Pleurodeles</taxon>
    </lineage>
</organism>
<evidence type="ECO:0000256" key="1">
    <source>
        <dbReference type="SAM" id="MobiDB-lite"/>
    </source>
</evidence>
<protein>
    <submittedName>
        <fullName evidence="2">Uncharacterized protein</fullName>
    </submittedName>
</protein>
<dbReference type="Proteomes" id="UP001066276">
    <property type="component" value="Chromosome 3_2"/>
</dbReference>
<name>A0AAV7U0Q9_PLEWA</name>
<comment type="caution">
    <text evidence="2">The sequence shown here is derived from an EMBL/GenBank/DDBJ whole genome shotgun (WGS) entry which is preliminary data.</text>
</comment>
<keyword evidence="3" id="KW-1185">Reference proteome</keyword>
<proteinExistence type="predicted"/>
<evidence type="ECO:0000313" key="2">
    <source>
        <dbReference type="EMBL" id="KAJ1182338.1"/>
    </source>
</evidence>
<accession>A0AAV7U0Q9</accession>
<feature type="region of interest" description="Disordered" evidence="1">
    <location>
        <begin position="194"/>
        <end position="219"/>
    </location>
</feature>
<evidence type="ECO:0000313" key="3">
    <source>
        <dbReference type="Proteomes" id="UP001066276"/>
    </source>
</evidence>
<feature type="region of interest" description="Disordered" evidence="1">
    <location>
        <begin position="114"/>
        <end position="157"/>
    </location>
</feature>
<sequence length="219" mass="22726">MSDEYVRRALALLAKAGCMDRVKQEALGPLRPARKASSGVAAAVLACLPPRSSQKPVQVRWGGRVLGRCIERGAGPSSGGSARGLPLNADTPGKPRHVCRSKQGAQTACGTRKGGMGAACKSSAGKQGKGRGLGGNERIGFSRRTPAGAGIRGGWGGGRDSSVRARQVCSGSRKCLLLKLSCVGGLRQGFFPTAGAHGQEAWVDDKERDWEESSIEEGS</sequence>